<name>A0A2A4JSM7_HELVI</name>
<dbReference type="PANTHER" id="PTHR47510:SF9">
    <property type="entry name" value="ENDONUCLEASE_EXONUCLEASE_PHOSPHATASE DOMAIN-CONTAINING PROTEIN"/>
    <property type="match status" value="1"/>
</dbReference>
<reference evidence="4" key="1">
    <citation type="submission" date="2017-09" db="EMBL/GenBank/DDBJ databases">
        <title>Contemporary evolution of a Lepidopteran species, Heliothis virescens, in response to modern agricultural practices.</title>
        <authorList>
            <person name="Fritz M.L."/>
            <person name="Deyonke A.M."/>
            <person name="Papanicolaou A."/>
            <person name="Micinski S."/>
            <person name="Westbrook J."/>
            <person name="Gould F."/>
        </authorList>
    </citation>
    <scope>NUCLEOTIDE SEQUENCE [LARGE SCALE GENOMIC DNA]</scope>
    <source>
        <strain evidence="4">HvINT-</strain>
        <tissue evidence="4">Whole body</tissue>
    </source>
</reference>
<sequence length="962" mass="109693">MAILDDLQLSNQVEKLAQVSRDLRRKHKQIQNQMRLVCEERSELTAIVQSQQRDIAALQQDSAQNKKCPTCGVATPEGAEDDDQSAKPTFSVRELRAILHERNELKLKLSRAEEQLHALQADQHHDSGSDTSPSVSTGAAEEEEAPVQGPLPAEPDDAPWKRNSGIRKFIVRPGKLDELKCIVQSFRSTIHIIILTETWIKSVDEAKRLQIPGYTHYCNYRNGSRGGGVSIFAHDNLKHHLIEEMSINDNHYIWIHLEKYSLDIAGIYRKPDASNMKGFLETYTKQLHKRKRAIVFGDFNINLLNLDQTTINYKEELQTSGHRLLNKIEENYCTRETSKTKTIIDHVSTNLKDTNFHLAVIASAMTDHNQLYLEIKKYQPEPPRKVKYEAINYEKLYSTVEEWKNTNENNLYQLLEEKLLSSINSSKITKTKVLNPPRQDWIKKTIINLINKRNILCSGWRCRRGRRSGPRRRRESLSALGIEDVCAGVFASSLLSLISPWAPSSVARRAPPPPPAPRPPPHPRRHSHPHAPPTQTRPPAPRRRYSEHPPTSKLDLRQELLDLNLGTQEFDTWLGNKFEENEEFETGPYDPRFVHDIPLQRSISLDRGIDIFNHLQAIGSETTSVSSLWTVDSDGRDSFTDRYRSFEDIPTSPYRARSRSASFGVETFSERDLALAVLNESYKGLEAPSGSVSPQIRKLQRCFTFAGSFDSIKDRGPVEHVSEKVKPKLRLMIPNRRNSNSCPVSPDISRLRSFFPNTAASDTTMSDDEDQVFEVQEPVYRSISFEWSQEEEARVKQRRSGLHTVMTDLRKTVLVKQGFKSCENLENNRGSSELDKTFKHLKSNSNPAKLSRTASFSGNTDSVTVPTIIISPADSAGVANISNTSNYVEISRNCDCRICKEGDGRYFLRSALSKLFVKIVSCKSRKLYWDENNNLNDSEMYKCVMHVLKLMLGLWLRHLDHN</sequence>
<evidence type="ECO:0000256" key="2">
    <source>
        <dbReference type="SAM" id="MobiDB-lite"/>
    </source>
</evidence>
<keyword evidence="1" id="KW-0175">Coiled coil</keyword>
<feature type="coiled-coil region" evidence="1">
    <location>
        <begin position="13"/>
        <end position="61"/>
    </location>
</feature>
<dbReference type="Gene3D" id="3.60.10.10">
    <property type="entry name" value="Endonuclease/exonuclease/phosphatase"/>
    <property type="match status" value="1"/>
</dbReference>
<dbReference type="InterPro" id="IPR034744">
    <property type="entry name" value="RH2"/>
</dbReference>
<dbReference type="GO" id="GO:0003824">
    <property type="term" value="F:catalytic activity"/>
    <property type="evidence" value="ECO:0007669"/>
    <property type="project" value="InterPro"/>
</dbReference>
<dbReference type="InterPro" id="IPR005135">
    <property type="entry name" value="Endo/exonuclease/phosphatase"/>
</dbReference>
<dbReference type="Pfam" id="PF03372">
    <property type="entry name" value="Exo_endo_phos"/>
    <property type="match status" value="1"/>
</dbReference>
<feature type="region of interest" description="Disordered" evidence="2">
    <location>
        <begin position="504"/>
        <end position="553"/>
    </location>
</feature>
<accession>A0A2A4JSM7</accession>
<evidence type="ECO:0000259" key="3">
    <source>
        <dbReference type="PROSITE" id="PS51777"/>
    </source>
</evidence>
<dbReference type="PROSITE" id="PS51777">
    <property type="entry name" value="RH2"/>
    <property type="match status" value="1"/>
</dbReference>
<feature type="region of interest" description="Disordered" evidence="2">
    <location>
        <begin position="120"/>
        <end position="160"/>
    </location>
</feature>
<dbReference type="PANTHER" id="PTHR47510">
    <property type="entry name" value="REVERSE TRANSCRIPTASE DOMAIN-CONTAINING PROTEIN"/>
    <property type="match status" value="1"/>
</dbReference>
<dbReference type="SUPFAM" id="SSF161256">
    <property type="entry name" value="RILP dimerisation region"/>
    <property type="match status" value="1"/>
</dbReference>
<gene>
    <name evidence="4" type="ORF">B5V51_12760</name>
</gene>
<feature type="compositionally biased region" description="Pro residues" evidence="2">
    <location>
        <begin position="530"/>
        <end position="539"/>
    </location>
</feature>
<dbReference type="InterPro" id="IPR036691">
    <property type="entry name" value="Endo/exonu/phosph_ase_sf"/>
</dbReference>
<feature type="domain" description="RH2" evidence="3">
    <location>
        <begin position="87"/>
        <end position="169"/>
    </location>
</feature>
<evidence type="ECO:0000256" key="1">
    <source>
        <dbReference type="SAM" id="Coils"/>
    </source>
</evidence>
<organism evidence="4">
    <name type="scientific">Heliothis virescens</name>
    <name type="common">Tobacco budworm moth</name>
    <dbReference type="NCBI Taxonomy" id="7102"/>
    <lineage>
        <taxon>Eukaryota</taxon>
        <taxon>Metazoa</taxon>
        <taxon>Ecdysozoa</taxon>
        <taxon>Arthropoda</taxon>
        <taxon>Hexapoda</taxon>
        <taxon>Insecta</taxon>
        <taxon>Pterygota</taxon>
        <taxon>Neoptera</taxon>
        <taxon>Endopterygota</taxon>
        <taxon>Lepidoptera</taxon>
        <taxon>Glossata</taxon>
        <taxon>Ditrysia</taxon>
        <taxon>Noctuoidea</taxon>
        <taxon>Noctuidae</taxon>
        <taxon>Heliothinae</taxon>
        <taxon>Heliothis</taxon>
    </lineage>
</organism>
<feature type="compositionally biased region" description="Pro residues" evidence="2">
    <location>
        <begin position="510"/>
        <end position="520"/>
    </location>
</feature>
<comment type="caution">
    <text evidence="4">The sequence shown here is derived from an EMBL/GenBank/DDBJ whole genome shotgun (WGS) entry which is preliminary data.</text>
</comment>
<evidence type="ECO:0000313" key="4">
    <source>
        <dbReference type="EMBL" id="PCG74776.1"/>
    </source>
</evidence>
<dbReference type="AlphaFoldDB" id="A0A2A4JSM7"/>
<dbReference type="EMBL" id="NWSH01000688">
    <property type="protein sequence ID" value="PCG74776.1"/>
    <property type="molecule type" value="Genomic_DNA"/>
</dbReference>
<proteinExistence type="predicted"/>
<dbReference type="SUPFAM" id="SSF56219">
    <property type="entry name" value="DNase I-like"/>
    <property type="match status" value="1"/>
</dbReference>
<protein>
    <recommendedName>
        <fullName evidence="3">RH2 domain-containing protein</fullName>
    </recommendedName>
</protein>